<dbReference type="Proteomes" id="UP000053144">
    <property type="component" value="Chromosome 10"/>
</dbReference>
<accession>A0A0L9VJ47</accession>
<reference evidence="2" key="1">
    <citation type="journal article" date="2015" name="Proc. Natl. Acad. Sci. U.S.A.">
        <title>Genome sequencing of adzuki bean (Vigna angularis) provides insight into high starch and low fat accumulation and domestication.</title>
        <authorList>
            <person name="Yang K."/>
            <person name="Tian Z."/>
            <person name="Chen C."/>
            <person name="Luo L."/>
            <person name="Zhao B."/>
            <person name="Wang Z."/>
            <person name="Yu L."/>
            <person name="Li Y."/>
            <person name="Sun Y."/>
            <person name="Li W."/>
            <person name="Chen Y."/>
            <person name="Li Y."/>
            <person name="Zhang Y."/>
            <person name="Ai D."/>
            <person name="Zhao J."/>
            <person name="Shang C."/>
            <person name="Ma Y."/>
            <person name="Wu B."/>
            <person name="Wang M."/>
            <person name="Gao L."/>
            <person name="Sun D."/>
            <person name="Zhang P."/>
            <person name="Guo F."/>
            <person name="Wang W."/>
            <person name="Li Y."/>
            <person name="Wang J."/>
            <person name="Varshney R.K."/>
            <person name="Wang J."/>
            <person name="Ling H.Q."/>
            <person name="Wan P."/>
        </authorList>
    </citation>
    <scope>NUCLEOTIDE SEQUENCE</scope>
    <source>
        <strain evidence="2">cv. Jingnong 6</strain>
    </source>
</reference>
<proteinExistence type="predicted"/>
<gene>
    <name evidence="1" type="ORF">LR48_Vigan10g088000</name>
</gene>
<organism evidence="1 2">
    <name type="scientific">Phaseolus angularis</name>
    <name type="common">Azuki bean</name>
    <name type="synonym">Vigna angularis</name>
    <dbReference type="NCBI Taxonomy" id="3914"/>
    <lineage>
        <taxon>Eukaryota</taxon>
        <taxon>Viridiplantae</taxon>
        <taxon>Streptophyta</taxon>
        <taxon>Embryophyta</taxon>
        <taxon>Tracheophyta</taxon>
        <taxon>Spermatophyta</taxon>
        <taxon>Magnoliopsida</taxon>
        <taxon>eudicotyledons</taxon>
        <taxon>Gunneridae</taxon>
        <taxon>Pentapetalae</taxon>
        <taxon>rosids</taxon>
        <taxon>fabids</taxon>
        <taxon>Fabales</taxon>
        <taxon>Fabaceae</taxon>
        <taxon>Papilionoideae</taxon>
        <taxon>50 kb inversion clade</taxon>
        <taxon>NPAAA clade</taxon>
        <taxon>indigoferoid/millettioid clade</taxon>
        <taxon>Phaseoleae</taxon>
        <taxon>Vigna</taxon>
    </lineage>
</organism>
<dbReference type="Gramene" id="KOM54988">
    <property type="protein sequence ID" value="KOM54988"/>
    <property type="gene ID" value="LR48_Vigan10g088000"/>
</dbReference>
<protein>
    <submittedName>
        <fullName evidence="1">Uncharacterized protein</fullName>
    </submittedName>
</protein>
<dbReference type="AlphaFoldDB" id="A0A0L9VJ47"/>
<dbReference type="EMBL" id="CM003380">
    <property type="protein sequence ID" value="KOM54988.1"/>
    <property type="molecule type" value="Genomic_DNA"/>
</dbReference>
<name>A0A0L9VJ47_PHAAN</name>
<evidence type="ECO:0000313" key="2">
    <source>
        <dbReference type="Proteomes" id="UP000053144"/>
    </source>
</evidence>
<evidence type="ECO:0000313" key="1">
    <source>
        <dbReference type="EMBL" id="KOM54988.1"/>
    </source>
</evidence>
<sequence>MPNTLPKSHLRLCKTVCWSITSVKGGTKPITLVKSPLFHSHLTYSDLPYCSFLKQIFYTKVLCGFFPLAETKRAISLLPLDSHGVRRFFPPLQQLALRRGWRWWPASKAEGRRDGGDEYRNDDGRLTDLRRLASREDGALEMMRDQKASLVYRIEAVVDRTTSVERLIEAFSTVILANPSATILITEAVVDQTISVERLTEAYSKHYSPTLPIVCGSPSPFVVPPSSFSPRLRGRCRTASVAVVGSPPLLLPREDSLISRDSCDLVPLSLRCRGSSPPAFIATTSVVVASLVSPLLPSLVLPSHCLHFVNEASTSISF</sequence>